<sequence>MSFESQIIKSRPFFNKQQIRRLQKHTINNKLNYEVNKTQILNKVNKICYELKFPRCTLETSIYFYQRYYLFNKFESEYCFIVGVSCILLSSKQMETVKKINEICSVALKLRNTEAENMSNQNAKINPEVLENFKKRVIQIEQRILESCCFDYRIYYLNHGINLSESLILIGKDLKVDKEVCKLGWIICYDVLNTELILILPGFLISFVILKISSEIFQLHYKESNYESPFFDTDKYSIRKDFSDEAYFTILNMYINKFDSFEIKNYNKISLSIETFMKLKEVAGEESGISMLSEDQLDLDSYINEIRDFNIKERRYVLDSTIIENEIK</sequence>
<evidence type="ECO:0000313" key="4">
    <source>
        <dbReference type="Proteomes" id="UP000002866"/>
    </source>
</evidence>
<dbReference type="InterPro" id="IPR036915">
    <property type="entry name" value="Cyclin-like_sf"/>
</dbReference>
<protein>
    <recommendedName>
        <fullName evidence="2">Cyclin-like domain-containing protein</fullName>
    </recommendedName>
</protein>
<dbReference type="KEGG" id="tbl:TBLA_0D03410"/>
<dbReference type="InParanoid" id="I2H389"/>
<dbReference type="EMBL" id="HE806319">
    <property type="protein sequence ID" value="CCH60841.1"/>
    <property type="molecule type" value="Genomic_DNA"/>
</dbReference>
<evidence type="ECO:0000313" key="3">
    <source>
        <dbReference type="EMBL" id="CCH60841.1"/>
    </source>
</evidence>
<reference evidence="3 4" key="1">
    <citation type="journal article" date="2011" name="Proc. Natl. Acad. Sci. U.S.A.">
        <title>Evolutionary erosion of yeast sex chromosomes by mating-type switching accidents.</title>
        <authorList>
            <person name="Gordon J.L."/>
            <person name="Armisen D."/>
            <person name="Proux-Wera E."/>
            <person name="Oheigeartaigh S.S."/>
            <person name="Byrne K.P."/>
            <person name="Wolfe K.H."/>
        </authorList>
    </citation>
    <scope>NUCLEOTIDE SEQUENCE [LARGE SCALE GENOMIC DNA]</scope>
    <source>
        <strain evidence="4">ATCC 34711 / CBS 6284 / DSM 70876 / NBRC 10599 / NRRL Y-10934 / UCD 77-7</strain>
    </source>
</reference>
<organism evidence="3 4">
    <name type="scientific">Henningerozyma blattae (strain ATCC 34711 / CBS 6284 / DSM 70876 / NBRC 10599 / NRRL Y-10934 / UCD 77-7)</name>
    <name type="common">Yeast</name>
    <name type="synonym">Tetrapisispora blattae</name>
    <dbReference type="NCBI Taxonomy" id="1071380"/>
    <lineage>
        <taxon>Eukaryota</taxon>
        <taxon>Fungi</taxon>
        <taxon>Dikarya</taxon>
        <taxon>Ascomycota</taxon>
        <taxon>Saccharomycotina</taxon>
        <taxon>Saccharomycetes</taxon>
        <taxon>Saccharomycetales</taxon>
        <taxon>Saccharomycetaceae</taxon>
        <taxon>Henningerozyma</taxon>
    </lineage>
</organism>
<dbReference type="FunCoup" id="I2H389">
    <property type="interactions" value="133"/>
</dbReference>
<evidence type="ECO:0000256" key="1">
    <source>
        <dbReference type="RuleBase" id="RU000383"/>
    </source>
</evidence>
<dbReference type="GO" id="GO:0016538">
    <property type="term" value="F:cyclin-dependent protein serine/threonine kinase regulator activity"/>
    <property type="evidence" value="ECO:0007669"/>
    <property type="project" value="EnsemblFungi"/>
</dbReference>
<name>I2H389_HENB6</name>
<dbReference type="GO" id="GO:0045903">
    <property type="term" value="P:positive regulation of translational fidelity"/>
    <property type="evidence" value="ECO:0007669"/>
    <property type="project" value="EnsemblFungi"/>
</dbReference>
<evidence type="ECO:0000259" key="2">
    <source>
        <dbReference type="SMART" id="SM00385"/>
    </source>
</evidence>
<dbReference type="OMA" id="FMLGNKR"/>
<dbReference type="Gene3D" id="1.10.472.10">
    <property type="entry name" value="Cyclin-like"/>
    <property type="match status" value="1"/>
</dbReference>
<dbReference type="Pfam" id="PF00134">
    <property type="entry name" value="Cyclin_N"/>
    <property type="match status" value="1"/>
</dbReference>
<dbReference type="InterPro" id="IPR013763">
    <property type="entry name" value="Cyclin-like_dom"/>
</dbReference>
<dbReference type="GO" id="GO:0032786">
    <property type="term" value="P:positive regulation of DNA-templated transcription, elongation"/>
    <property type="evidence" value="ECO:0007669"/>
    <property type="project" value="EnsemblFungi"/>
</dbReference>
<dbReference type="SMART" id="SM00385">
    <property type="entry name" value="CYCLIN"/>
    <property type="match status" value="1"/>
</dbReference>
<dbReference type="GeneID" id="14495877"/>
<dbReference type="Proteomes" id="UP000002866">
    <property type="component" value="Chromosome 4"/>
</dbReference>
<feature type="domain" description="Cyclin-like" evidence="2">
    <location>
        <begin position="42"/>
        <end position="146"/>
    </location>
</feature>
<dbReference type="eggNOG" id="KOG0834">
    <property type="taxonomic scope" value="Eukaryota"/>
</dbReference>
<dbReference type="GO" id="GO:0005730">
    <property type="term" value="C:nucleolus"/>
    <property type="evidence" value="ECO:0007669"/>
    <property type="project" value="EnsemblFungi"/>
</dbReference>
<dbReference type="RefSeq" id="XP_004180360.1">
    <property type="nucleotide sequence ID" value="XM_004180312.1"/>
</dbReference>
<dbReference type="InterPro" id="IPR043198">
    <property type="entry name" value="Cyclin/Ssn8"/>
</dbReference>
<gene>
    <name evidence="3" type="primary">TBLA0D03410</name>
    <name evidence="3" type="ORF">TBLA_0D03410</name>
</gene>
<dbReference type="OrthoDB" id="4951845at2759"/>
<dbReference type="STRING" id="1071380.I2H389"/>
<dbReference type="GO" id="GO:0006357">
    <property type="term" value="P:regulation of transcription by RNA polymerase II"/>
    <property type="evidence" value="ECO:0007669"/>
    <property type="project" value="InterPro"/>
</dbReference>
<accession>I2H389</accession>
<comment type="similarity">
    <text evidence="1">Belongs to the cyclin family.</text>
</comment>
<dbReference type="GO" id="GO:0031124">
    <property type="term" value="P:mRNA 3'-end processing"/>
    <property type="evidence" value="ECO:0007669"/>
    <property type="project" value="EnsemblFungi"/>
</dbReference>
<dbReference type="PANTHER" id="PTHR10026">
    <property type="entry name" value="CYCLIN"/>
    <property type="match status" value="1"/>
</dbReference>
<dbReference type="GO" id="GO:0045943">
    <property type="term" value="P:positive regulation of transcription by RNA polymerase I"/>
    <property type="evidence" value="ECO:0007669"/>
    <property type="project" value="EnsemblFungi"/>
</dbReference>
<proteinExistence type="inferred from homology"/>
<dbReference type="AlphaFoldDB" id="I2H389"/>
<keyword evidence="4" id="KW-1185">Reference proteome</keyword>
<dbReference type="GO" id="GO:0005829">
    <property type="term" value="C:cytosol"/>
    <property type="evidence" value="ECO:0007669"/>
    <property type="project" value="EnsemblFungi"/>
</dbReference>
<dbReference type="InterPro" id="IPR006671">
    <property type="entry name" value="Cyclin_N"/>
</dbReference>
<dbReference type="SUPFAM" id="SSF47954">
    <property type="entry name" value="Cyclin-like"/>
    <property type="match status" value="2"/>
</dbReference>
<dbReference type="GO" id="GO:0070692">
    <property type="term" value="C:CTDK-1 complex"/>
    <property type="evidence" value="ECO:0007669"/>
    <property type="project" value="EnsemblFungi"/>
</dbReference>
<dbReference type="HOGENOM" id="CLU_842225_0_0_1"/>
<keyword evidence="1" id="KW-0195">Cyclin</keyword>